<reference evidence="2 3" key="1">
    <citation type="submission" date="2018-02" db="EMBL/GenBank/DDBJ databases">
        <title>Genome sequencing of Solimonas sp. HR-BB.</title>
        <authorList>
            <person name="Lee Y."/>
            <person name="Jeon C.O."/>
        </authorList>
    </citation>
    <scope>NUCLEOTIDE SEQUENCE [LARGE SCALE GENOMIC DNA]</scope>
    <source>
        <strain evidence="2 3">HR-BB</strain>
    </source>
</reference>
<comment type="caution">
    <text evidence="2">The sequence shown here is derived from an EMBL/GenBank/DDBJ whole genome shotgun (WGS) entry which is preliminary data.</text>
</comment>
<dbReference type="OrthoDB" id="9204728at2"/>
<feature type="domain" description="Bacterial toxin 44" evidence="1">
    <location>
        <begin position="159"/>
        <end position="289"/>
    </location>
</feature>
<sequence length="316" mass="35762">MNTMPNTKDQSETNFLKDFLHGYDFALNLQESKSTDEGALTERPHSPASKTALRGIDRKAAQDLHNSVQGGNKRSKALMQNIEKGLVQQREGDAGYQWWKDERTFRMPSRDGVFSEATAYIHEEMMRNAESPDLAYMRGRNAKGGLLAEGDSLLRFGLKVRGEGPWDHKNTLRWGIPNPGQVHRFKGTSAEWFYNPDDDSRYFFDVFSNIHYGYVGLAAGYPEDVLLDAAGFAQGRSEAGNKRAEAFRRGHPIQNGGHTAYRGIAWGHRGWDDPPDQAAVLLGMHLYKNYGSDLTKEDLDFELRNWAGIQKMRSER</sequence>
<accession>A0A2S5THW8</accession>
<organism evidence="2 3">
    <name type="scientific">Solimonas fluminis</name>
    <dbReference type="NCBI Taxonomy" id="2086571"/>
    <lineage>
        <taxon>Bacteria</taxon>
        <taxon>Pseudomonadati</taxon>
        <taxon>Pseudomonadota</taxon>
        <taxon>Gammaproteobacteria</taxon>
        <taxon>Nevskiales</taxon>
        <taxon>Nevskiaceae</taxon>
        <taxon>Solimonas</taxon>
    </lineage>
</organism>
<keyword evidence="3" id="KW-1185">Reference proteome</keyword>
<dbReference type="EMBL" id="PSNW01000003">
    <property type="protein sequence ID" value="PPE74586.1"/>
    <property type="molecule type" value="Genomic_DNA"/>
</dbReference>
<protein>
    <recommendedName>
        <fullName evidence="1">Bacterial toxin 44 domain-containing protein</fullName>
    </recommendedName>
</protein>
<dbReference type="Pfam" id="PF15607">
    <property type="entry name" value="Ntox44"/>
    <property type="match status" value="1"/>
</dbReference>
<evidence type="ECO:0000259" key="1">
    <source>
        <dbReference type="Pfam" id="PF15607"/>
    </source>
</evidence>
<gene>
    <name evidence="2" type="ORF">C3942_07435</name>
</gene>
<dbReference type="AlphaFoldDB" id="A0A2S5THW8"/>
<dbReference type="Proteomes" id="UP000238220">
    <property type="component" value="Unassembled WGS sequence"/>
</dbReference>
<dbReference type="InterPro" id="IPR028946">
    <property type="entry name" value="Ntox44"/>
</dbReference>
<evidence type="ECO:0000313" key="2">
    <source>
        <dbReference type="EMBL" id="PPE74586.1"/>
    </source>
</evidence>
<proteinExistence type="predicted"/>
<evidence type="ECO:0000313" key="3">
    <source>
        <dbReference type="Proteomes" id="UP000238220"/>
    </source>
</evidence>
<name>A0A2S5THW8_9GAMM</name>